<dbReference type="RefSeq" id="WP_234687199.1">
    <property type="nucleotide sequence ID" value="NZ_CAHPRW010000084.1"/>
</dbReference>
<gene>
    <name evidence="1" type="ORF">GHA_01982</name>
</gene>
<name>A0AA35D7T7_9BURK</name>
<proteinExistence type="predicted"/>
<dbReference type="AlphaFoldDB" id="A0AA35D7T7"/>
<reference evidence="1" key="1">
    <citation type="submission" date="2020-05" db="EMBL/GenBank/DDBJ databases">
        <authorList>
            <person name="Delgado-Blas J."/>
        </authorList>
    </citation>
    <scope>NUCLEOTIDE SEQUENCE</scope>
    <source>
        <strain evidence="1">BB1454</strain>
    </source>
</reference>
<accession>A0AA35D7T7</accession>
<dbReference type="EMBL" id="CAHPSC010000025">
    <property type="protein sequence ID" value="CAB5690300.1"/>
    <property type="molecule type" value="Genomic_DNA"/>
</dbReference>
<evidence type="ECO:0000313" key="1">
    <source>
        <dbReference type="EMBL" id="CAB5690300.1"/>
    </source>
</evidence>
<sequence length="83" mass="9046">MGYRLEQHGCGLNVDDLARRPHSAALRWRAFWLPALQAVARAEGCAREVLVTGYPTCRPCVWVWCSGPAIPGNVGQSAPLTVD</sequence>
<comment type="caution">
    <text evidence="1">The sequence shown here is derived from an EMBL/GenBank/DDBJ whole genome shotgun (WGS) entry which is preliminary data.</text>
</comment>
<organism evidence="1 2">
    <name type="scientific">Comamonas aquatica</name>
    <dbReference type="NCBI Taxonomy" id="225991"/>
    <lineage>
        <taxon>Bacteria</taxon>
        <taxon>Pseudomonadati</taxon>
        <taxon>Pseudomonadota</taxon>
        <taxon>Betaproteobacteria</taxon>
        <taxon>Burkholderiales</taxon>
        <taxon>Comamonadaceae</taxon>
        <taxon>Comamonas</taxon>
    </lineage>
</organism>
<protein>
    <submittedName>
        <fullName evidence="1">Uncharacterized protein</fullName>
    </submittedName>
</protein>
<dbReference type="Proteomes" id="UP000834458">
    <property type="component" value="Unassembled WGS sequence"/>
</dbReference>
<evidence type="ECO:0000313" key="2">
    <source>
        <dbReference type="Proteomes" id="UP000834458"/>
    </source>
</evidence>